<evidence type="ECO:0000256" key="1">
    <source>
        <dbReference type="PROSITE-ProRule" id="PRU00221"/>
    </source>
</evidence>
<dbReference type="SMART" id="SM00320">
    <property type="entry name" value="WD40"/>
    <property type="match status" value="1"/>
</dbReference>
<dbReference type="InterPro" id="IPR015943">
    <property type="entry name" value="WD40/YVTN_repeat-like_dom_sf"/>
</dbReference>
<keyword evidence="6" id="KW-1185">Reference proteome</keyword>
<dbReference type="PANTHER" id="PTHR10856">
    <property type="entry name" value="CORONIN"/>
    <property type="match status" value="1"/>
</dbReference>
<sequence>MVWNIGEGTLVNSITCHPDTIHSLSFNRDGSLIATTCKDKKIRVIDARSGIVFYRLNFIPDLKNEVLSKEGICHQGSKAAKVVFLGDTGRLFTTGFSRFSDRQWAVWSQHNLEAPLRIENIDSSSGVLFPFYDHDTKMVYVAGKGDGNIRYYEIVNEPPYCHYLNQFLTGFPQRGLGFMPKRGLDVTRCEVFRFYKLHAVKPLCEPISMIVPRKSEQFQEDIFPDTAAPTPSLTAKEWLSGSNRSPILISLKTGAGARTNKPVLYNPDRQYLVTADRNNERKFIFISEGNKVDYRELLQMNGNSNVVKDNLDNVNHNMVAQPTKKFPWSEELSPPSPPEDLKTGVVARHTLPVATFVTIQDNDSSSDHEEDSSLEFSSSEELLETCKKLASNVKELKTKLQTKDKKIKELEEKLHLLQKEKNN</sequence>
<dbReference type="PROSITE" id="PS50082">
    <property type="entry name" value="WD_REPEATS_2"/>
    <property type="match status" value="1"/>
</dbReference>
<evidence type="ECO:0000313" key="6">
    <source>
        <dbReference type="Proteomes" id="UP001054945"/>
    </source>
</evidence>
<accession>A0AAV4Q7Y1</accession>
<dbReference type="Proteomes" id="UP001054945">
    <property type="component" value="Unassembled WGS sequence"/>
</dbReference>
<evidence type="ECO:0000256" key="3">
    <source>
        <dbReference type="SAM" id="Coils"/>
    </source>
</evidence>
<dbReference type="SUPFAM" id="SSF50978">
    <property type="entry name" value="WD40 repeat-like"/>
    <property type="match status" value="1"/>
</dbReference>
<dbReference type="Gene3D" id="2.130.10.10">
    <property type="entry name" value="YVTN repeat-like/Quinoprotein amine dehydrogenase"/>
    <property type="match status" value="1"/>
</dbReference>
<feature type="coiled-coil region" evidence="3">
    <location>
        <begin position="379"/>
        <end position="420"/>
    </location>
</feature>
<proteinExistence type="inferred from homology"/>
<dbReference type="Pfam" id="PF00400">
    <property type="entry name" value="WD40"/>
    <property type="match status" value="1"/>
</dbReference>
<keyword evidence="2" id="KW-0677">Repeat</keyword>
<protein>
    <recommendedName>
        <fullName evidence="2">Coronin</fullName>
    </recommendedName>
</protein>
<evidence type="ECO:0000256" key="2">
    <source>
        <dbReference type="RuleBase" id="RU280818"/>
    </source>
</evidence>
<comment type="similarity">
    <text evidence="2">Belongs to the WD repeat coronin family.</text>
</comment>
<keyword evidence="1 2" id="KW-0853">WD repeat</keyword>
<dbReference type="GO" id="GO:0051015">
    <property type="term" value="F:actin filament binding"/>
    <property type="evidence" value="ECO:0007669"/>
    <property type="project" value="TreeGrafter"/>
</dbReference>
<feature type="region of interest" description="Disordered" evidence="4">
    <location>
        <begin position="360"/>
        <end position="379"/>
    </location>
</feature>
<dbReference type="EMBL" id="BPLR01005708">
    <property type="protein sequence ID" value="GIY04434.1"/>
    <property type="molecule type" value="Genomic_DNA"/>
</dbReference>
<dbReference type="PANTHER" id="PTHR10856:SF44">
    <property type="entry name" value="CORONIN"/>
    <property type="match status" value="1"/>
</dbReference>
<evidence type="ECO:0000256" key="4">
    <source>
        <dbReference type="SAM" id="MobiDB-lite"/>
    </source>
</evidence>
<dbReference type="InterPro" id="IPR001680">
    <property type="entry name" value="WD40_rpt"/>
</dbReference>
<dbReference type="InterPro" id="IPR036322">
    <property type="entry name" value="WD40_repeat_dom_sf"/>
</dbReference>
<keyword evidence="3" id="KW-0175">Coiled coil</keyword>
<dbReference type="AlphaFoldDB" id="A0AAV4Q7Y1"/>
<evidence type="ECO:0000313" key="5">
    <source>
        <dbReference type="EMBL" id="GIY04434.1"/>
    </source>
</evidence>
<reference evidence="5 6" key="1">
    <citation type="submission" date="2021-06" db="EMBL/GenBank/DDBJ databases">
        <title>Caerostris extrusa draft genome.</title>
        <authorList>
            <person name="Kono N."/>
            <person name="Arakawa K."/>
        </authorList>
    </citation>
    <scope>NUCLEOTIDE SEQUENCE [LARGE SCALE GENOMIC DNA]</scope>
</reference>
<name>A0AAV4Q7Y1_CAEEX</name>
<feature type="repeat" description="WD" evidence="1">
    <location>
        <begin position="14"/>
        <end position="55"/>
    </location>
</feature>
<gene>
    <name evidence="5" type="primary">CORO2A</name>
    <name evidence="5" type="ORF">CEXT_697061</name>
</gene>
<dbReference type="SMART" id="SM01167">
    <property type="entry name" value="DUF1900"/>
    <property type="match status" value="1"/>
</dbReference>
<dbReference type="Pfam" id="PF16300">
    <property type="entry name" value="WD40_4"/>
    <property type="match status" value="1"/>
</dbReference>
<dbReference type="InterPro" id="IPR015505">
    <property type="entry name" value="Coronin"/>
</dbReference>
<comment type="caution">
    <text evidence="5">The sequence shown here is derived from an EMBL/GenBank/DDBJ whole genome shotgun (WGS) entry which is preliminary data.</text>
</comment>
<organism evidence="5 6">
    <name type="scientific">Caerostris extrusa</name>
    <name type="common">Bark spider</name>
    <name type="synonym">Caerostris bankana</name>
    <dbReference type="NCBI Taxonomy" id="172846"/>
    <lineage>
        <taxon>Eukaryota</taxon>
        <taxon>Metazoa</taxon>
        <taxon>Ecdysozoa</taxon>
        <taxon>Arthropoda</taxon>
        <taxon>Chelicerata</taxon>
        <taxon>Arachnida</taxon>
        <taxon>Araneae</taxon>
        <taxon>Araneomorphae</taxon>
        <taxon>Entelegynae</taxon>
        <taxon>Araneoidea</taxon>
        <taxon>Araneidae</taxon>
        <taxon>Caerostris</taxon>
    </lineage>
</organism>